<dbReference type="InterPro" id="IPR040442">
    <property type="entry name" value="Pyrv_kinase-like_dom_sf"/>
</dbReference>
<dbReference type="CDD" id="cd00377">
    <property type="entry name" value="ICL_PEPM"/>
    <property type="match status" value="1"/>
</dbReference>
<dbReference type="EMBL" id="VSSQ01019647">
    <property type="protein sequence ID" value="MPM63870.1"/>
    <property type="molecule type" value="Genomic_DNA"/>
</dbReference>
<protein>
    <submittedName>
        <fullName evidence="1">Carboxyvinyl-carboxyphosphonate phosphorylmutase</fullName>
        <ecNumber evidence="1">2.7.8.23</ecNumber>
    </submittedName>
</protein>
<dbReference type="AlphaFoldDB" id="A0A645BEJ8"/>
<organism evidence="1">
    <name type="scientific">bioreactor metagenome</name>
    <dbReference type="NCBI Taxonomy" id="1076179"/>
    <lineage>
        <taxon>unclassified sequences</taxon>
        <taxon>metagenomes</taxon>
        <taxon>ecological metagenomes</taxon>
    </lineage>
</organism>
<dbReference type="PANTHER" id="PTHR42905">
    <property type="entry name" value="PHOSPHOENOLPYRUVATE CARBOXYLASE"/>
    <property type="match status" value="1"/>
</dbReference>
<dbReference type="Gene3D" id="3.20.20.60">
    <property type="entry name" value="Phosphoenolpyruvate-binding domains"/>
    <property type="match status" value="1"/>
</dbReference>
<evidence type="ECO:0000313" key="1">
    <source>
        <dbReference type="EMBL" id="MPM63870.1"/>
    </source>
</evidence>
<dbReference type="SUPFAM" id="SSF51621">
    <property type="entry name" value="Phosphoenolpyruvate/pyruvate domain"/>
    <property type="match status" value="1"/>
</dbReference>
<sequence>MKSKAQILKDYLYSETITRAVGCYDGFTAKLVEQAGFEVALISGAAVATSLQGLPDNGLITLTEMADAAKRISNCVDIPVIADADNGFGNALNVRRAVIEFELGGCAAIQLEDQMSPKSCGHMDGKEVIPCIEHCRKIQLAAETRKDMLILARTDAASVNGIEDAIMRVNEYAKAGADFVIVDAPRTVEEMKLIGEKVQAPVMINLVEGGKTPYLSKEELQAMGFGIVCYPGVCTLTVIHVLQMILTELKTAGDTQKYQNLIGALKDHNALVSDAYYRELERKYIHGIQ</sequence>
<dbReference type="GO" id="GO:0008807">
    <property type="term" value="F:carboxyvinyl-carboxyphosphonate phosphorylmutase activity"/>
    <property type="evidence" value="ECO:0007669"/>
    <property type="project" value="UniProtKB-EC"/>
</dbReference>
<dbReference type="Pfam" id="PF13714">
    <property type="entry name" value="PEP_mutase"/>
    <property type="match status" value="1"/>
</dbReference>
<accession>A0A645BEJ8</accession>
<dbReference type="InterPro" id="IPR015813">
    <property type="entry name" value="Pyrv/PenolPyrv_kinase-like_dom"/>
</dbReference>
<gene>
    <name evidence="1" type="primary">bcpA</name>
    <name evidence="1" type="ORF">SDC9_110754</name>
</gene>
<dbReference type="PANTHER" id="PTHR42905:SF5">
    <property type="entry name" value="CARBOXYVINYL-CARBOXYPHOSPHONATE PHOSPHORYLMUTASE, CHLOROPLASTIC"/>
    <property type="match status" value="1"/>
</dbReference>
<comment type="caution">
    <text evidence="1">The sequence shown here is derived from an EMBL/GenBank/DDBJ whole genome shotgun (WGS) entry which is preliminary data.</text>
</comment>
<name>A0A645BEJ8_9ZZZZ</name>
<keyword evidence="1" id="KW-0808">Transferase</keyword>
<dbReference type="InterPro" id="IPR039556">
    <property type="entry name" value="ICL/PEPM"/>
</dbReference>
<dbReference type="EC" id="2.7.8.23" evidence="1"/>
<reference evidence="1" key="1">
    <citation type="submission" date="2019-08" db="EMBL/GenBank/DDBJ databases">
        <authorList>
            <person name="Kucharzyk K."/>
            <person name="Murdoch R.W."/>
            <person name="Higgins S."/>
            <person name="Loffler F."/>
        </authorList>
    </citation>
    <scope>NUCLEOTIDE SEQUENCE</scope>
</reference>
<proteinExistence type="predicted"/>
<dbReference type="GO" id="GO:0016833">
    <property type="term" value="F:oxo-acid-lyase activity"/>
    <property type="evidence" value="ECO:0007669"/>
    <property type="project" value="UniProtKB-ARBA"/>
</dbReference>